<sequence length="225" mass="24097">MQRWAGCGSSASFPRFVGPSGRRASAPQESSTEVWVTRTHLGAGAGERSCCMWGRAGAGARDRADEWPWIAPDLAVAVGGARWPEALLQLAGRRLTRRGAGAGQGDAARDRGGARQTSLRYANAHEDVQLCLRCVAISSIEPSGCRSSGGCPLTALCRCPTHMALTTPATFHRKAPCLVEVHTHWQLVTKSQARRVAVLHCLHNAVCTMRAPEERRCGADNSITS</sequence>
<accession>A0ACB8TC72</accession>
<proteinExistence type="predicted"/>
<keyword evidence="2" id="KW-1185">Reference proteome</keyword>
<dbReference type="Proteomes" id="UP000814140">
    <property type="component" value="Unassembled WGS sequence"/>
</dbReference>
<organism evidence="1 2">
    <name type="scientific">Artomyces pyxidatus</name>
    <dbReference type="NCBI Taxonomy" id="48021"/>
    <lineage>
        <taxon>Eukaryota</taxon>
        <taxon>Fungi</taxon>
        <taxon>Dikarya</taxon>
        <taxon>Basidiomycota</taxon>
        <taxon>Agaricomycotina</taxon>
        <taxon>Agaricomycetes</taxon>
        <taxon>Russulales</taxon>
        <taxon>Auriscalpiaceae</taxon>
        <taxon>Artomyces</taxon>
    </lineage>
</organism>
<evidence type="ECO:0000313" key="1">
    <source>
        <dbReference type="EMBL" id="KAI0066388.1"/>
    </source>
</evidence>
<reference evidence="1" key="2">
    <citation type="journal article" date="2022" name="New Phytol.">
        <title>Evolutionary transition to the ectomycorrhizal habit in the genomes of a hyperdiverse lineage of mushroom-forming fungi.</title>
        <authorList>
            <person name="Looney B."/>
            <person name="Miyauchi S."/>
            <person name="Morin E."/>
            <person name="Drula E."/>
            <person name="Courty P.E."/>
            <person name="Kohler A."/>
            <person name="Kuo A."/>
            <person name="LaButti K."/>
            <person name="Pangilinan J."/>
            <person name="Lipzen A."/>
            <person name="Riley R."/>
            <person name="Andreopoulos W."/>
            <person name="He G."/>
            <person name="Johnson J."/>
            <person name="Nolan M."/>
            <person name="Tritt A."/>
            <person name="Barry K.W."/>
            <person name="Grigoriev I.V."/>
            <person name="Nagy L.G."/>
            <person name="Hibbett D."/>
            <person name="Henrissat B."/>
            <person name="Matheny P.B."/>
            <person name="Labbe J."/>
            <person name="Martin F.M."/>
        </authorList>
    </citation>
    <scope>NUCLEOTIDE SEQUENCE</scope>
    <source>
        <strain evidence="1">HHB10654</strain>
    </source>
</reference>
<protein>
    <submittedName>
        <fullName evidence="1">Uncharacterized protein</fullName>
    </submittedName>
</protein>
<reference evidence="1" key="1">
    <citation type="submission" date="2021-03" db="EMBL/GenBank/DDBJ databases">
        <authorList>
            <consortium name="DOE Joint Genome Institute"/>
            <person name="Ahrendt S."/>
            <person name="Looney B.P."/>
            <person name="Miyauchi S."/>
            <person name="Morin E."/>
            <person name="Drula E."/>
            <person name="Courty P.E."/>
            <person name="Chicoki N."/>
            <person name="Fauchery L."/>
            <person name="Kohler A."/>
            <person name="Kuo A."/>
            <person name="Labutti K."/>
            <person name="Pangilinan J."/>
            <person name="Lipzen A."/>
            <person name="Riley R."/>
            <person name="Andreopoulos W."/>
            <person name="He G."/>
            <person name="Johnson J."/>
            <person name="Barry K.W."/>
            <person name="Grigoriev I.V."/>
            <person name="Nagy L."/>
            <person name="Hibbett D."/>
            <person name="Henrissat B."/>
            <person name="Matheny P.B."/>
            <person name="Labbe J."/>
            <person name="Martin F."/>
        </authorList>
    </citation>
    <scope>NUCLEOTIDE SEQUENCE</scope>
    <source>
        <strain evidence="1">HHB10654</strain>
    </source>
</reference>
<comment type="caution">
    <text evidence="1">The sequence shown here is derived from an EMBL/GenBank/DDBJ whole genome shotgun (WGS) entry which is preliminary data.</text>
</comment>
<evidence type="ECO:0000313" key="2">
    <source>
        <dbReference type="Proteomes" id="UP000814140"/>
    </source>
</evidence>
<gene>
    <name evidence="1" type="ORF">BV25DRAFT_1373262</name>
</gene>
<dbReference type="EMBL" id="MU277192">
    <property type="protein sequence ID" value="KAI0066388.1"/>
    <property type="molecule type" value="Genomic_DNA"/>
</dbReference>
<name>A0ACB8TC72_9AGAM</name>